<dbReference type="EMBL" id="JANCYU010000039">
    <property type="protein sequence ID" value="KAK4526360.1"/>
    <property type="molecule type" value="Genomic_DNA"/>
</dbReference>
<dbReference type="GO" id="GO:0005829">
    <property type="term" value="C:cytosol"/>
    <property type="evidence" value="ECO:0007669"/>
    <property type="project" value="TreeGrafter"/>
</dbReference>
<organism evidence="5 6">
    <name type="scientific">Galdieria yellowstonensis</name>
    <dbReference type="NCBI Taxonomy" id="3028027"/>
    <lineage>
        <taxon>Eukaryota</taxon>
        <taxon>Rhodophyta</taxon>
        <taxon>Bangiophyceae</taxon>
        <taxon>Galdieriales</taxon>
        <taxon>Galdieriaceae</taxon>
        <taxon>Galdieria</taxon>
    </lineage>
</organism>
<gene>
    <name evidence="5" type="ORF">GAYE_SCF23G4274</name>
</gene>
<dbReference type="Gene3D" id="3.40.50.720">
    <property type="entry name" value="NAD(P)-binding Rossmann-like Domain"/>
    <property type="match status" value="2"/>
</dbReference>
<evidence type="ECO:0000259" key="3">
    <source>
        <dbReference type="Pfam" id="PF00389"/>
    </source>
</evidence>
<dbReference type="GO" id="GO:0051287">
    <property type="term" value="F:NAD binding"/>
    <property type="evidence" value="ECO:0007669"/>
    <property type="project" value="InterPro"/>
</dbReference>
<accession>A0AAV9IFY0</accession>
<dbReference type="PANTHER" id="PTHR10996">
    <property type="entry name" value="2-HYDROXYACID DEHYDROGENASE-RELATED"/>
    <property type="match status" value="1"/>
</dbReference>
<dbReference type="Proteomes" id="UP001300502">
    <property type="component" value="Unassembled WGS sequence"/>
</dbReference>
<feature type="domain" description="D-isomer specific 2-hydroxyacid dehydrogenase NAD-binding" evidence="4">
    <location>
        <begin position="157"/>
        <end position="334"/>
    </location>
</feature>
<keyword evidence="6" id="KW-1185">Reference proteome</keyword>
<dbReference type="Pfam" id="PF02826">
    <property type="entry name" value="2-Hacid_dh_C"/>
    <property type="match status" value="1"/>
</dbReference>
<keyword evidence="1 2" id="KW-0560">Oxidoreductase</keyword>
<comment type="caution">
    <text evidence="5">The sequence shown here is derived from an EMBL/GenBank/DDBJ whole genome shotgun (WGS) entry which is preliminary data.</text>
</comment>
<evidence type="ECO:0000256" key="1">
    <source>
        <dbReference type="ARBA" id="ARBA00023002"/>
    </source>
</evidence>
<dbReference type="InterPro" id="IPR006140">
    <property type="entry name" value="D-isomer_DH_NAD-bd"/>
</dbReference>
<dbReference type="GO" id="GO:0030267">
    <property type="term" value="F:glyoxylate reductase (NADPH) activity"/>
    <property type="evidence" value="ECO:0007669"/>
    <property type="project" value="TreeGrafter"/>
</dbReference>
<dbReference type="AlphaFoldDB" id="A0AAV9IFY0"/>
<dbReference type="InterPro" id="IPR006139">
    <property type="entry name" value="D-isomer_2_OHA_DH_cat_dom"/>
</dbReference>
<dbReference type="PROSITE" id="PS00671">
    <property type="entry name" value="D_2_HYDROXYACID_DH_3"/>
    <property type="match status" value="1"/>
</dbReference>
<comment type="similarity">
    <text evidence="2">Belongs to the D-isomer specific 2-hydroxyacid dehydrogenase family.</text>
</comment>
<evidence type="ECO:0000259" key="4">
    <source>
        <dbReference type="Pfam" id="PF02826"/>
    </source>
</evidence>
<dbReference type="InterPro" id="IPR050223">
    <property type="entry name" value="D-isomer_2-hydroxyacid_DH"/>
</dbReference>
<name>A0AAV9IFY0_9RHOD</name>
<evidence type="ECO:0000313" key="6">
    <source>
        <dbReference type="Proteomes" id="UP001300502"/>
    </source>
</evidence>
<dbReference type="InterPro" id="IPR036291">
    <property type="entry name" value="NAD(P)-bd_dom_sf"/>
</dbReference>
<reference evidence="5 6" key="1">
    <citation type="submission" date="2022-07" db="EMBL/GenBank/DDBJ databases">
        <title>Genome-wide signatures of adaptation to extreme environments.</title>
        <authorList>
            <person name="Cho C.H."/>
            <person name="Yoon H.S."/>
        </authorList>
    </citation>
    <scope>NUCLEOTIDE SEQUENCE [LARGE SCALE GENOMIC DNA]</scope>
    <source>
        <strain evidence="5 6">108.79 E11</strain>
    </source>
</reference>
<dbReference type="GO" id="GO:0008465">
    <property type="term" value="F:hydroxypyruvate reductase (NADH) activity"/>
    <property type="evidence" value="ECO:0007669"/>
    <property type="project" value="TreeGrafter"/>
</dbReference>
<dbReference type="SUPFAM" id="SSF51735">
    <property type="entry name" value="NAD(P)-binding Rossmann-fold domains"/>
    <property type="match status" value="1"/>
</dbReference>
<evidence type="ECO:0008006" key="7">
    <source>
        <dbReference type="Google" id="ProtNLM"/>
    </source>
</evidence>
<proteinExistence type="inferred from homology"/>
<evidence type="ECO:0000313" key="5">
    <source>
        <dbReference type="EMBL" id="KAK4526360.1"/>
    </source>
</evidence>
<dbReference type="CDD" id="cd05301">
    <property type="entry name" value="GDH"/>
    <property type="match status" value="1"/>
</dbReference>
<dbReference type="PANTHER" id="PTHR10996:SF277">
    <property type="entry name" value="GLYOXYLATE REDUCTASE_HYDROXYPYRUVATE REDUCTASE"/>
    <property type="match status" value="1"/>
</dbReference>
<protein>
    <recommendedName>
        <fullName evidence="7">Glyoxylate reductase</fullName>
    </recommendedName>
</protein>
<dbReference type="Pfam" id="PF00389">
    <property type="entry name" value="2-Hacid_dh"/>
    <property type="match status" value="1"/>
</dbReference>
<dbReference type="SUPFAM" id="SSF52283">
    <property type="entry name" value="Formate/glycerate dehydrogenase catalytic domain-like"/>
    <property type="match status" value="1"/>
</dbReference>
<dbReference type="InterPro" id="IPR029753">
    <property type="entry name" value="D-isomer_DH_CS"/>
</dbReference>
<evidence type="ECO:0000256" key="2">
    <source>
        <dbReference type="RuleBase" id="RU003719"/>
    </source>
</evidence>
<sequence length="366" mass="40677">MRHHSLLFQSSCILFNKGKTLKNVKRSCFPSNYLLYCQKTADGPKVLVTRKLIEPALQEIKKAFPNVHLDVWPEETTPIPRTVLQEKVSSGVDGIICMLTDKINGDLLKQSPQNKLKVVSTMSVGFNHIDIEACRNHNIKVGNTPDVLTETTADLVLGLTLATSRRFREAIRSVEEGTWGSWSPYWLCGVDVHHAKVGIVGFGRIGQAVARRFLGFDCTILYNSRSEKEEGRKMGASFVDLDTLLRESDIVIPQCLLSEETRNMFNMDAFRKMKPTAIFINASRGEVVDQEALYQALKEGIIRAAGLDVCVPEPLPPSHPLLSLPNCIVLPHIGSASVSTREKMSYMCVQNLIAGLQGQSLPFQVL</sequence>
<dbReference type="FunFam" id="3.40.50.720:FF:000026">
    <property type="entry name" value="Glyoxylate/hydroxypyruvate reductase B"/>
    <property type="match status" value="1"/>
</dbReference>
<feature type="domain" description="D-isomer specific 2-hydroxyacid dehydrogenase catalytic" evidence="3">
    <location>
        <begin position="46"/>
        <end position="365"/>
    </location>
</feature>